<proteinExistence type="predicted"/>
<name>A0A183UXK7_TOXCA</name>
<gene>
    <name evidence="1" type="ORF">TCNE_LOCUS13227</name>
</gene>
<evidence type="ECO:0000313" key="1">
    <source>
        <dbReference type="EMBL" id="VDM44548.1"/>
    </source>
</evidence>
<accession>A0A183UXK7</accession>
<dbReference type="AlphaFoldDB" id="A0A183UXK7"/>
<protein>
    <submittedName>
        <fullName evidence="3">Transposase</fullName>
    </submittedName>
</protein>
<organism evidence="2 3">
    <name type="scientific">Toxocara canis</name>
    <name type="common">Canine roundworm</name>
    <dbReference type="NCBI Taxonomy" id="6265"/>
    <lineage>
        <taxon>Eukaryota</taxon>
        <taxon>Metazoa</taxon>
        <taxon>Ecdysozoa</taxon>
        <taxon>Nematoda</taxon>
        <taxon>Chromadorea</taxon>
        <taxon>Rhabditida</taxon>
        <taxon>Spirurina</taxon>
        <taxon>Ascaridomorpha</taxon>
        <taxon>Ascaridoidea</taxon>
        <taxon>Toxocaridae</taxon>
        <taxon>Toxocara</taxon>
    </lineage>
</organism>
<reference evidence="1 2" key="2">
    <citation type="submission" date="2018-11" db="EMBL/GenBank/DDBJ databases">
        <authorList>
            <consortium name="Pathogen Informatics"/>
        </authorList>
    </citation>
    <scope>NUCLEOTIDE SEQUENCE [LARGE SCALE GENOMIC DNA]</scope>
</reference>
<dbReference type="WBParaSite" id="TCNE_0001322701-mRNA-1">
    <property type="protein sequence ID" value="TCNE_0001322701-mRNA-1"/>
    <property type="gene ID" value="TCNE_0001322701"/>
</dbReference>
<evidence type="ECO:0000313" key="3">
    <source>
        <dbReference type="WBParaSite" id="TCNE_0001322701-mRNA-1"/>
    </source>
</evidence>
<dbReference type="EMBL" id="UYWY01021622">
    <property type="protein sequence ID" value="VDM44548.1"/>
    <property type="molecule type" value="Genomic_DNA"/>
</dbReference>
<sequence>MVGVSRLQHIANEDLRSKSGVKDVVEEMYKRKQTWAGHVARMKDNRWAERIVEWHPRDVKRPRGRPPTRWEDRLRCLLSVAWMRRG</sequence>
<keyword evidence="2" id="KW-1185">Reference proteome</keyword>
<dbReference type="Proteomes" id="UP000050794">
    <property type="component" value="Unassembled WGS sequence"/>
</dbReference>
<reference evidence="3" key="1">
    <citation type="submission" date="2016-06" db="UniProtKB">
        <authorList>
            <consortium name="WormBaseParasite"/>
        </authorList>
    </citation>
    <scope>IDENTIFICATION</scope>
</reference>
<evidence type="ECO:0000313" key="2">
    <source>
        <dbReference type="Proteomes" id="UP000050794"/>
    </source>
</evidence>